<sequence>MLFTVDFSILINKNFKTIHTAFIHEETVSACMDVAEGIKSEIPENKQHHVYIFIEE</sequence>
<organism evidence="1 2">
    <name type="scientific">Cytobacillus citreus</name>
    <dbReference type="NCBI Taxonomy" id="2833586"/>
    <lineage>
        <taxon>Bacteria</taxon>
        <taxon>Bacillati</taxon>
        <taxon>Bacillota</taxon>
        <taxon>Bacilli</taxon>
        <taxon>Bacillales</taxon>
        <taxon>Bacillaceae</taxon>
        <taxon>Cytobacillus</taxon>
    </lineage>
</organism>
<dbReference type="RefSeq" id="WP_213101810.1">
    <property type="nucleotide sequence ID" value="NZ_JAGYPM010000002.1"/>
</dbReference>
<name>A0ABS5NTB5_9BACI</name>
<dbReference type="EMBL" id="JAGYPM010000002">
    <property type="protein sequence ID" value="MBS4190353.1"/>
    <property type="molecule type" value="Genomic_DNA"/>
</dbReference>
<accession>A0ABS5NTB5</accession>
<evidence type="ECO:0000313" key="2">
    <source>
        <dbReference type="Proteomes" id="UP000681027"/>
    </source>
</evidence>
<protein>
    <submittedName>
        <fullName evidence="1">Uncharacterized protein</fullName>
    </submittedName>
</protein>
<gene>
    <name evidence="1" type="ORF">KHA94_09080</name>
</gene>
<keyword evidence="2" id="KW-1185">Reference proteome</keyword>
<evidence type="ECO:0000313" key="1">
    <source>
        <dbReference type="EMBL" id="MBS4190353.1"/>
    </source>
</evidence>
<comment type="caution">
    <text evidence="1">The sequence shown here is derived from an EMBL/GenBank/DDBJ whole genome shotgun (WGS) entry which is preliminary data.</text>
</comment>
<dbReference type="Proteomes" id="UP000681027">
    <property type="component" value="Unassembled WGS sequence"/>
</dbReference>
<reference evidence="1 2" key="1">
    <citation type="submission" date="2021-05" db="EMBL/GenBank/DDBJ databases">
        <title>Novel Bacillus species.</title>
        <authorList>
            <person name="Liu G."/>
        </authorList>
    </citation>
    <scope>NUCLEOTIDE SEQUENCE [LARGE SCALE GENOMIC DNA]</scope>
    <source>
        <strain evidence="1 2">FJAT-49705</strain>
    </source>
</reference>
<proteinExistence type="predicted"/>